<evidence type="ECO:0000313" key="4">
    <source>
        <dbReference type="Proteomes" id="UP000756921"/>
    </source>
</evidence>
<dbReference type="Proteomes" id="UP000756921">
    <property type="component" value="Unassembled WGS sequence"/>
</dbReference>
<feature type="region of interest" description="Disordered" evidence="2">
    <location>
        <begin position="257"/>
        <end position="284"/>
    </location>
</feature>
<comment type="caution">
    <text evidence="3">The sequence shown here is derived from an EMBL/GenBank/DDBJ whole genome shotgun (WGS) entry which is preliminary data.</text>
</comment>
<feature type="compositionally biased region" description="Basic and acidic residues" evidence="2">
    <location>
        <begin position="10"/>
        <end position="44"/>
    </location>
</feature>
<name>A0A9P6KTQ3_9PLEO</name>
<protein>
    <submittedName>
        <fullName evidence="3">Uncharacterized protein</fullName>
    </submittedName>
</protein>
<sequence length="284" mass="32097">MSSRNTPTRSPEHNHEAARRDVPRKRTAEELLEKESNKLQKQHENSNATLQELKETNDACFNTEKEHITNKPQHSGAARELRIVQHHQAREASVPKQVGTQDQTHCTPRLQRVMDELKSWKDECERHDTKMKATTDKVVDLEAANHALKQDLAQKTGELVSQTEKCNGNEARMRSMEGSISNLEATRRKLDRDLATATKALQDKEQENRSVAEMLRHTRLVLKTRDEQIRQKDGEVADLRAFVDGFWKLAAGAPKKGVADSAEKAAHTVSLPSTRAVHSAPSRK</sequence>
<evidence type="ECO:0000256" key="2">
    <source>
        <dbReference type="SAM" id="MobiDB-lite"/>
    </source>
</evidence>
<evidence type="ECO:0000313" key="3">
    <source>
        <dbReference type="EMBL" id="KAF9738009.1"/>
    </source>
</evidence>
<feature type="coiled-coil region" evidence="1">
    <location>
        <begin position="110"/>
        <end position="207"/>
    </location>
</feature>
<proteinExistence type="predicted"/>
<accession>A0A9P6KTQ3</accession>
<dbReference type="OrthoDB" id="10549511at2759"/>
<dbReference type="AlphaFoldDB" id="A0A9P6KTQ3"/>
<dbReference type="EMBL" id="WJXW01000003">
    <property type="protein sequence ID" value="KAF9738009.1"/>
    <property type="molecule type" value="Genomic_DNA"/>
</dbReference>
<keyword evidence="4" id="KW-1185">Reference proteome</keyword>
<keyword evidence="1" id="KW-0175">Coiled coil</keyword>
<feature type="compositionally biased region" description="Basic and acidic residues" evidence="2">
    <location>
        <begin position="257"/>
        <end position="266"/>
    </location>
</feature>
<feature type="compositionally biased region" description="Basic and acidic residues" evidence="2">
    <location>
        <begin position="52"/>
        <end position="63"/>
    </location>
</feature>
<organism evidence="3 4">
    <name type="scientific">Paraphaeosphaeria minitans</name>
    <dbReference type="NCBI Taxonomy" id="565426"/>
    <lineage>
        <taxon>Eukaryota</taxon>
        <taxon>Fungi</taxon>
        <taxon>Dikarya</taxon>
        <taxon>Ascomycota</taxon>
        <taxon>Pezizomycotina</taxon>
        <taxon>Dothideomycetes</taxon>
        <taxon>Pleosporomycetidae</taxon>
        <taxon>Pleosporales</taxon>
        <taxon>Massarineae</taxon>
        <taxon>Didymosphaeriaceae</taxon>
        <taxon>Paraphaeosphaeria</taxon>
    </lineage>
</organism>
<gene>
    <name evidence="3" type="ORF">PMIN01_03292</name>
</gene>
<feature type="region of interest" description="Disordered" evidence="2">
    <location>
        <begin position="1"/>
        <end position="63"/>
    </location>
</feature>
<evidence type="ECO:0000256" key="1">
    <source>
        <dbReference type="SAM" id="Coils"/>
    </source>
</evidence>
<reference evidence="3" key="1">
    <citation type="journal article" date="2020" name="Mol. Plant Microbe Interact.">
        <title>Genome Sequence of the Biocontrol Agent Coniothyrium minitans strain Conio (IMI 134523).</title>
        <authorList>
            <person name="Patel D."/>
            <person name="Shittu T.A."/>
            <person name="Baroncelli R."/>
            <person name="Muthumeenakshi S."/>
            <person name="Osborne T.H."/>
            <person name="Janganan T.K."/>
            <person name="Sreenivasaprasad S."/>
        </authorList>
    </citation>
    <scope>NUCLEOTIDE SEQUENCE</scope>
    <source>
        <strain evidence="3">Conio</strain>
    </source>
</reference>